<dbReference type="AlphaFoldDB" id="A0A8S8XB49"/>
<keyword evidence="7" id="KW-1185">Reference proteome</keyword>
<evidence type="ECO:0000256" key="3">
    <source>
        <dbReference type="ARBA" id="ARBA00023125"/>
    </source>
</evidence>
<dbReference type="InterPro" id="IPR036388">
    <property type="entry name" value="WH-like_DNA-bd_sf"/>
</dbReference>
<protein>
    <recommendedName>
        <fullName evidence="5">HTH lysR-type domain-containing protein</fullName>
    </recommendedName>
</protein>
<evidence type="ECO:0000256" key="2">
    <source>
        <dbReference type="ARBA" id="ARBA00023015"/>
    </source>
</evidence>
<dbReference type="PROSITE" id="PS50931">
    <property type="entry name" value="HTH_LYSR"/>
    <property type="match status" value="1"/>
</dbReference>
<dbReference type="GO" id="GO:0006351">
    <property type="term" value="P:DNA-templated transcription"/>
    <property type="evidence" value="ECO:0007669"/>
    <property type="project" value="TreeGrafter"/>
</dbReference>
<dbReference type="SUPFAM" id="SSF53850">
    <property type="entry name" value="Periplasmic binding protein-like II"/>
    <property type="match status" value="1"/>
</dbReference>
<comment type="similarity">
    <text evidence="1">Belongs to the LysR transcriptional regulatory family.</text>
</comment>
<comment type="caution">
    <text evidence="6">The sequence shown here is derived from an EMBL/GenBank/DDBJ whole genome shotgun (WGS) entry which is preliminary data.</text>
</comment>
<dbReference type="InterPro" id="IPR036390">
    <property type="entry name" value="WH_DNA-bd_sf"/>
</dbReference>
<dbReference type="Proteomes" id="UP000681075">
    <property type="component" value="Unassembled WGS sequence"/>
</dbReference>
<dbReference type="InterPro" id="IPR005119">
    <property type="entry name" value="LysR_subst-bd"/>
</dbReference>
<sequence>MRNLEEHYGVRLFVRDGRSVRLTKGGEALLDSVRPALLQLEDASRSLLQHGRTSPTELRVSAPPLFISTILIPNLGTFEKRLPSLTLRIEASENDRYLDAVSCDFAIRFGRFETFGLHAEPLLAIGCMPVCAPSLHAALQQSRDGLWQQTLIHVEGHPRAWADWFGATEGGPLRPGRELWFDSTCDAIEAAEHGLGVALAPSPLIERRRGFGQTLVAAGPVSGSAETIQLATRSDIHDAPWAWTFREWLAASVLS</sequence>
<reference evidence="6" key="1">
    <citation type="submission" date="2021-02" db="EMBL/GenBank/DDBJ databases">
        <title>Genome sequence of Rhodospirillales sp. strain TMPK1 isolated from soil.</title>
        <authorList>
            <person name="Nakai R."/>
            <person name="Kusada H."/>
            <person name="Tamaki H."/>
        </authorList>
    </citation>
    <scope>NUCLEOTIDE SEQUENCE</scope>
    <source>
        <strain evidence="6">TMPK1</strain>
    </source>
</reference>
<evidence type="ECO:0000313" key="6">
    <source>
        <dbReference type="EMBL" id="GIL39974.1"/>
    </source>
</evidence>
<organism evidence="6 7">
    <name type="scientific">Roseiterribacter gracilis</name>
    <dbReference type="NCBI Taxonomy" id="2812848"/>
    <lineage>
        <taxon>Bacteria</taxon>
        <taxon>Pseudomonadati</taxon>
        <taxon>Pseudomonadota</taxon>
        <taxon>Alphaproteobacteria</taxon>
        <taxon>Rhodospirillales</taxon>
        <taxon>Roseiterribacteraceae</taxon>
        <taxon>Roseiterribacter</taxon>
    </lineage>
</organism>
<dbReference type="GO" id="GO:0043565">
    <property type="term" value="F:sequence-specific DNA binding"/>
    <property type="evidence" value="ECO:0007669"/>
    <property type="project" value="TreeGrafter"/>
</dbReference>
<dbReference type="Pfam" id="PF03466">
    <property type="entry name" value="LysR_substrate"/>
    <property type="match status" value="1"/>
</dbReference>
<name>A0A8S8XB49_9PROT</name>
<accession>A0A8S8XB49</accession>
<dbReference type="PANTHER" id="PTHR30537:SF74">
    <property type="entry name" value="HTH-TYPE TRANSCRIPTIONAL REGULATOR TRPI"/>
    <property type="match status" value="1"/>
</dbReference>
<feature type="domain" description="HTH lysR-type" evidence="5">
    <location>
        <begin position="1"/>
        <end position="23"/>
    </location>
</feature>
<evidence type="ECO:0000256" key="4">
    <source>
        <dbReference type="ARBA" id="ARBA00023163"/>
    </source>
</evidence>
<dbReference type="Gene3D" id="1.10.10.10">
    <property type="entry name" value="Winged helix-like DNA-binding domain superfamily/Winged helix DNA-binding domain"/>
    <property type="match status" value="1"/>
</dbReference>
<dbReference type="PANTHER" id="PTHR30537">
    <property type="entry name" value="HTH-TYPE TRANSCRIPTIONAL REGULATOR"/>
    <property type="match status" value="1"/>
</dbReference>
<proteinExistence type="inferred from homology"/>
<dbReference type="Gene3D" id="3.40.190.10">
    <property type="entry name" value="Periplasmic binding protein-like II"/>
    <property type="match status" value="2"/>
</dbReference>
<keyword evidence="3" id="KW-0238">DNA-binding</keyword>
<dbReference type="SUPFAM" id="SSF46785">
    <property type="entry name" value="Winged helix' DNA-binding domain"/>
    <property type="match status" value="1"/>
</dbReference>
<keyword evidence="2" id="KW-0805">Transcription regulation</keyword>
<dbReference type="InterPro" id="IPR000847">
    <property type="entry name" value="LysR_HTH_N"/>
</dbReference>
<gene>
    <name evidence="6" type="ORF">TMPK1_22110</name>
</gene>
<evidence type="ECO:0000313" key="7">
    <source>
        <dbReference type="Proteomes" id="UP000681075"/>
    </source>
</evidence>
<dbReference type="EMBL" id="BOPV01000001">
    <property type="protein sequence ID" value="GIL39974.1"/>
    <property type="molecule type" value="Genomic_DNA"/>
</dbReference>
<keyword evidence="4" id="KW-0804">Transcription</keyword>
<dbReference type="InterPro" id="IPR058163">
    <property type="entry name" value="LysR-type_TF_proteobact-type"/>
</dbReference>
<dbReference type="GO" id="GO:0003700">
    <property type="term" value="F:DNA-binding transcription factor activity"/>
    <property type="evidence" value="ECO:0007669"/>
    <property type="project" value="InterPro"/>
</dbReference>
<evidence type="ECO:0000259" key="5">
    <source>
        <dbReference type="PROSITE" id="PS50931"/>
    </source>
</evidence>
<evidence type="ECO:0000256" key="1">
    <source>
        <dbReference type="ARBA" id="ARBA00009437"/>
    </source>
</evidence>